<dbReference type="GO" id="GO:0004386">
    <property type="term" value="F:helicase activity"/>
    <property type="evidence" value="ECO:0007669"/>
    <property type="project" value="UniProtKB-UniRule"/>
</dbReference>
<dbReference type="Pfam" id="PF07497">
    <property type="entry name" value="Rho_RNA_bind"/>
    <property type="match status" value="1"/>
</dbReference>
<proteinExistence type="inferred from homology"/>
<dbReference type="InterPro" id="IPR027417">
    <property type="entry name" value="P-loop_NTPase"/>
</dbReference>
<gene>
    <name evidence="7" type="primary">rho</name>
    <name evidence="10" type="ORF">E6K76_08870</name>
</gene>
<dbReference type="Gene3D" id="3.40.50.300">
    <property type="entry name" value="P-loop containing nucleotide triphosphate hydrolases"/>
    <property type="match status" value="1"/>
</dbReference>
<name>A0A538T318_UNCEI</name>
<feature type="binding site" evidence="7">
    <location>
        <position position="157"/>
    </location>
    <ligand>
        <name>ATP</name>
        <dbReference type="ChEBI" id="CHEBI:30616"/>
    </ligand>
</feature>
<evidence type="ECO:0000256" key="4">
    <source>
        <dbReference type="ARBA" id="ARBA00022884"/>
    </source>
</evidence>
<dbReference type="Proteomes" id="UP000316852">
    <property type="component" value="Unassembled WGS sequence"/>
</dbReference>
<dbReference type="InterPro" id="IPR011113">
    <property type="entry name" value="Rho_RNA-bd"/>
</dbReference>
<dbReference type="Gene3D" id="2.40.50.140">
    <property type="entry name" value="Nucleic acid-binding proteins"/>
    <property type="match status" value="1"/>
</dbReference>
<feature type="domain" description="Rho RNA-BD" evidence="9">
    <location>
        <begin position="1"/>
        <end position="72"/>
    </location>
</feature>
<dbReference type="NCBIfam" id="NF006886">
    <property type="entry name" value="PRK09376.1"/>
    <property type="match status" value="1"/>
</dbReference>
<evidence type="ECO:0000256" key="3">
    <source>
        <dbReference type="ARBA" id="ARBA00022806"/>
    </source>
</evidence>
<feature type="binding site" evidence="7">
    <location>
        <begin position="114"/>
        <end position="119"/>
    </location>
    <ligand>
        <name>ATP</name>
        <dbReference type="ChEBI" id="CHEBI:30616"/>
    </ligand>
</feature>
<evidence type="ECO:0000313" key="11">
    <source>
        <dbReference type="Proteomes" id="UP000316852"/>
    </source>
</evidence>
<keyword evidence="1 7" id="KW-0806">Transcription termination</keyword>
<dbReference type="GO" id="GO:0003723">
    <property type="term" value="F:RNA binding"/>
    <property type="evidence" value="ECO:0007669"/>
    <property type="project" value="UniProtKB-UniRule"/>
</dbReference>
<comment type="caution">
    <text evidence="7">Lacks conserved residue(s) required for the propagation of feature annotation.</text>
</comment>
<evidence type="ECO:0000259" key="9">
    <source>
        <dbReference type="PROSITE" id="PS51856"/>
    </source>
</evidence>
<protein>
    <recommendedName>
        <fullName evidence="7">Transcription termination factor Rho</fullName>
        <ecNumber evidence="7">3.6.4.-</ecNumber>
    </recommendedName>
    <alternativeName>
        <fullName evidence="7">ATP-dependent helicase Rho</fullName>
    </alternativeName>
</protein>
<dbReference type="InterPro" id="IPR012340">
    <property type="entry name" value="NA-bd_OB-fold"/>
</dbReference>
<dbReference type="GO" id="GO:0006353">
    <property type="term" value="P:DNA-templated transcription termination"/>
    <property type="evidence" value="ECO:0007669"/>
    <property type="project" value="UniProtKB-UniRule"/>
</dbReference>
<dbReference type="HAMAP" id="MF_01884">
    <property type="entry name" value="Rho"/>
    <property type="match status" value="1"/>
</dbReference>
<evidence type="ECO:0000256" key="7">
    <source>
        <dbReference type="HAMAP-Rule" id="MF_01884"/>
    </source>
</evidence>
<sequence length="362" mass="39683">MTVSGVLEILERGGGFLRDPARSFAPSRQDVFVPAALIQRFQLISGALVSGSARPERQGLRLDNVELICGLEPEAFRERASFTKLTATNPDRRFRLGTEGNVSTRIIDLFAPIGRGTRGLIVSPPKAGKTQLLEELATAILADAPDTSVIVLLVDERPEEVTHFRRKVSAEVLASSSDQSLEDHVQLATMCMATVRCELMCGRHVVVLVDSLTRMGRAFNSYGSDSGRTMSGGLDSRALEIPRKFFGMARNVENGGSITVLATALIETGSRMDDMIFEEFKGTGNSEIVLDRALAEQRVFPAISIAKSGTRRDELLYSKADIDAINRLRRHALGLPPKQAILELRKALEQWPTNEELLKHVG</sequence>
<comment type="caution">
    <text evidence="10">The sequence shown here is derived from an EMBL/GenBank/DDBJ whole genome shotgun (WGS) entry which is preliminary data.</text>
</comment>
<feature type="binding site" evidence="7">
    <location>
        <begin position="126"/>
        <end position="131"/>
    </location>
    <ligand>
        <name>ATP</name>
        <dbReference type="ChEBI" id="CHEBI:30616"/>
    </ligand>
</feature>
<dbReference type="SUPFAM" id="SSF50249">
    <property type="entry name" value="Nucleic acid-binding proteins"/>
    <property type="match status" value="1"/>
</dbReference>
<keyword evidence="2 7" id="KW-0378">Hydrolase</keyword>
<evidence type="ECO:0000313" key="10">
    <source>
        <dbReference type="EMBL" id="TMQ58013.1"/>
    </source>
</evidence>
<comment type="function">
    <text evidence="7">Facilitates transcription termination by a mechanism that involves Rho binding to the nascent RNA, activation of Rho's RNA-dependent ATPase activity, and release of the mRNA from the DNA template.</text>
</comment>
<evidence type="ECO:0000256" key="5">
    <source>
        <dbReference type="ARBA" id="ARBA00023015"/>
    </source>
</evidence>
<reference evidence="10 11" key="1">
    <citation type="journal article" date="2019" name="Nat. Microbiol.">
        <title>Mediterranean grassland soil C-N compound turnover is dependent on rainfall and depth, and is mediated by genomically divergent microorganisms.</title>
        <authorList>
            <person name="Diamond S."/>
            <person name="Andeer P.F."/>
            <person name="Li Z."/>
            <person name="Crits-Christoph A."/>
            <person name="Burstein D."/>
            <person name="Anantharaman K."/>
            <person name="Lane K.R."/>
            <person name="Thomas B.C."/>
            <person name="Pan C."/>
            <person name="Northen T.R."/>
            <person name="Banfield J.F."/>
        </authorList>
    </citation>
    <scope>NUCLEOTIDE SEQUENCE [LARGE SCALE GENOMIC DNA]</scope>
    <source>
        <strain evidence="10">WS_6</strain>
    </source>
</reference>
<evidence type="ECO:0000256" key="1">
    <source>
        <dbReference type="ARBA" id="ARBA00022472"/>
    </source>
</evidence>
<dbReference type="AlphaFoldDB" id="A0A538T318"/>
<comment type="subunit">
    <text evidence="7">Homohexamer. The homohexamer assembles into an open ring structure.</text>
</comment>
<dbReference type="SMART" id="SM00382">
    <property type="entry name" value="AAA"/>
    <property type="match status" value="1"/>
</dbReference>
<dbReference type="GO" id="GO:0016787">
    <property type="term" value="F:hydrolase activity"/>
    <property type="evidence" value="ECO:0007669"/>
    <property type="project" value="UniProtKB-KW"/>
</dbReference>
<keyword evidence="4 7" id="KW-0694">RNA-binding</keyword>
<evidence type="ECO:0000256" key="6">
    <source>
        <dbReference type="ARBA" id="ARBA00023163"/>
    </source>
</evidence>
<keyword evidence="7" id="KW-0067">ATP-binding</keyword>
<dbReference type="PANTHER" id="PTHR46425:SF1">
    <property type="entry name" value="TRANSCRIPTION TERMINATION FACTOR RHO"/>
    <property type="match status" value="1"/>
</dbReference>
<dbReference type="GO" id="GO:0008186">
    <property type="term" value="F:ATP-dependent activity, acting on RNA"/>
    <property type="evidence" value="ECO:0007669"/>
    <property type="project" value="InterPro"/>
</dbReference>
<dbReference type="SUPFAM" id="SSF52540">
    <property type="entry name" value="P-loop containing nucleoside triphosphate hydrolases"/>
    <property type="match status" value="1"/>
</dbReference>
<accession>A0A538T318</accession>
<keyword evidence="7" id="KW-0547">Nucleotide-binding</keyword>
<dbReference type="InterPro" id="IPR000194">
    <property type="entry name" value="ATPase_F1/V1/A1_a/bsu_nucl-bd"/>
</dbReference>
<dbReference type="InterPro" id="IPR004665">
    <property type="entry name" value="Term_rho"/>
</dbReference>
<dbReference type="GO" id="GO:0005524">
    <property type="term" value="F:ATP binding"/>
    <property type="evidence" value="ECO:0007669"/>
    <property type="project" value="UniProtKB-UniRule"/>
</dbReference>
<keyword evidence="6 7" id="KW-0804">Transcription</keyword>
<dbReference type="Pfam" id="PF00006">
    <property type="entry name" value="ATP-synt_ab"/>
    <property type="match status" value="1"/>
</dbReference>
<keyword evidence="3 7" id="KW-0347">Helicase</keyword>
<dbReference type="PROSITE" id="PS51856">
    <property type="entry name" value="RHO_RNA_BD"/>
    <property type="match status" value="1"/>
</dbReference>
<dbReference type="PANTHER" id="PTHR46425">
    <property type="entry name" value="TRANSCRIPTION TERMINATION FACTOR RHO"/>
    <property type="match status" value="1"/>
</dbReference>
<organism evidence="10 11">
    <name type="scientific">Eiseniibacteriota bacterium</name>
    <dbReference type="NCBI Taxonomy" id="2212470"/>
    <lineage>
        <taxon>Bacteria</taxon>
        <taxon>Candidatus Eiseniibacteriota</taxon>
    </lineage>
</organism>
<dbReference type="EMBL" id="VBOW01000042">
    <property type="protein sequence ID" value="TMQ58013.1"/>
    <property type="molecule type" value="Genomic_DNA"/>
</dbReference>
<dbReference type="InterPro" id="IPR003593">
    <property type="entry name" value="AAA+_ATPase"/>
</dbReference>
<evidence type="ECO:0000256" key="2">
    <source>
        <dbReference type="ARBA" id="ARBA00022801"/>
    </source>
</evidence>
<evidence type="ECO:0000256" key="8">
    <source>
        <dbReference type="PROSITE-ProRule" id="PRU01203"/>
    </source>
</evidence>
<keyword evidence="5 7" id="KW-0805">Transcription regulation</keyword>
<dbReference type="EC" id="3.6.4.-" evidence="7"/>
<comment type="similarity">
    <text evidence="7 8">Belongs to the Rho family.</text>
</comment>